<evidence type="ECO:0000313" key="7">
    <source>
        <dbReference type="EMBL" id="MCP8967069.1"/>
    </source>
</evidence>
<dbReference type="GO" id="GO:0016616">
    <property type="term" value="F:oxidoreductase activity, acting on the CH-OH group of donors, NAD or NADP as acceptor"/>
    <property type="evidence" value="ECO:0007669"/>
    <property type="project" value="InterPro"/>
</dbReference>
<dbReference type="SUPFAM" id="SSF51735">
    <property type="entry name" value="NAD(P)-binding Rossmann-fold domains"/>
    <property type="match status" value="1"/>
</dbReference>
<evidence type="ECO:0000256" key="1">
    <source>
        <dbReference type="ARBA" id="ARBA00005086"/>
    </source>
</evidence>
<dbReference type="SUPFAM" id="SSF48179">
    <property type="entry name" value="6-phosphogluconate dehydrogenase C-terminal domain-like"/>
    <property type="match status" value="1"/>
</dbReference>
<comment type="pathway">
    <text evidence="1">Lipid metabolism; butanoate metabolism.</text>
</comment>
<dbReference type="InterPro" id="IPR008927">
    <property type="entry name" value="6-PGluconate_DH-like_C_sf"/>
</dbReference>
<comment type="similarity">
    <text evidence="2">Belongs to the 3-hydroxyacyl-CoA dehydrogenase family.</text>
</comment>
<dbReference type="GO" id="GO:0006631">
    <property type="term" value="P:fatty acid metabolic process"/>
    <property type="evidence" value="ECO:0007669"/>
    <property type="project" value="InterPro"/>
</dbReference>
<dbReference type="InterPro" id="IPR006180">
    <property type="entry name" value="3-OHacyl-CoA_DH_CS"/>
</dbReference>
<dbReference type="InterPro" id="IPR013328">
    <property type="entry name" value="6PGD_dom2"/>
</dbReference>
<evidence type="ECO:0000256" key="4">
    <source>
        <dbReference type="PIRSR" id="PIRSR000105-1"/>
    </source>
</evidence>
<dbReference type="AlphaFoldDB" id="A0AA41X5L2"/>
<name>A0AA41X5L2_9BACI</name>
<dbReference type="PROSITE" id="PS00067">
    <property type="entry name" value="3HCDH"/>
    <property type="match status" value="1"/>
</dbReference>
<dbReference type="GO" id="GO:0070403">
    <property type="term" value="F:NAD+ binding"/>
    <property type="evidence" value="ECO:0007669"/>
    <property type="project" value="InterPro"/>
</dbReference>
<dbReference type="InterPro" id="IPR022694">
    <property type="entry name" value="3-OHacyl-CoA_DH"/>
</dbReference>
<dbReference type="RefSeq" id="WP_254756372.1">
    <property type="nucleotide sequence ID" value="NZ_JANCLT010000001.1"/>
</dbReference>
<protein>
    <submittedName>
        <fullName evidence="7">3-hydroxyacyl-CoA dehydrogenase family protein</fullName>
    </submittedName>
</protein>
<dbReference type="Proteomes" id="UP001156102">
    <property type="component" value="Unassembled WGS sequence"/>
</dbReference>
<dbReference type="Gene3D" id="3.40.50.720">
    <property type="entry name" value="NAD(P)-binding Rossmann-like Domain"/>
    <property type="match status" value="1"/>
</dbReference>
<dbReference type="Pfam" id="PF02737">
    <property type="entry name" value="3HCDH_N"/>
    <property type="match status" value="1"/>
</dbReference>
<keyword evidence="3" id="KW-0560">Oxidoreductase</keyword>
<evidence type="ECO:0000256" key="2">
    <source>
        <dbReference type="ARBA" id="ARBA00009463"/>
    </source>
</evidence>
<feature type="domain" description="3-hydroxyacyl-CoA dehydrogenase C-terminal" evidence="5">
    <location>
        <begin position="188"/>
        <end position="285"/>
    </location>
</feature>
<evidence type="ECO:0000313" key="8">
    <source>
        <dbReference type="Proteomes" id="UP001156102"/>
    </source>
</evidence>
<dbReference type="PANTHER" id="PTHR48075:SF5">
    <property type="entry name" value="3-HYDROXYBUTYRYL-COA DEHYDROGENASE"/>
    <property type="match status" value="1"/>
</dbReference>
<comment type="caution">
    <text evidence="7">The sequence shown here is derived from an EMBL/GenBank/DDBJ whole genome shotgun (WGS) entry which is preliminary data.</text>
</comment>
<evidence type="ECO:0000259" key="6">
    <source>
        <dbReference type="Pfam" id="PF02737"/>
    </source>
</evidence>
<dbReference type="Pfam" id="PF00725">
    <property type="entry name" value="3HCDH"/>
    <property type="match status" value="1"/>
</dbReference>
<sequence length="314" mass="34679">MMREQLAVLGCGTMGHSIALAAAMTGFETMVWGTTEADIVRGQTGVAEKLAVLQAHGFFPAAEIAEIQKRVTFTLSLEECVADRTFIIEAVPEILELKQELYEKLDVLCPPDVILASNTSGLSPTAIAARMERPERMVVTHFWNPGHLVPLVEIVRGERTGEGAVKRSLSLLQQMKKQPIVVQKDVPGFIANRLQYALLREAHALYEQGVASAEEIDIAVRYSIGRRLSATGPFMSADMGGLDVIHTISSYLIPDLSTQPSLPSMGQLVAEGKYGQKNGAGFYEWTPELHERMNSERESELIRLLKQDFERELV</sequence>
<evidence type="ECO:0000259" key="5">
    <source>
        <dbReference type="Pfam" id="PF00725"/>
    </source>
</evidence>
<dbReference type="EMBL" id="JANCLT010000001">
    <property type="protein sequence ID" value="MCP8967069.1"/>
    <property type="molecule type" value="Genomic_DNA"/>
</dbReference>
<reference evidence="7" key="1">
    <citation type="submission" date="2022-07" db="EMBL/GenBank/DDBJ databases">
        <authorList>
            <person name="Li W.-J."/>
            <person name="Deng Q.-Q."/>
        </authorList>
    </citation>
    <scope>NUCLEOTIDE SEQUENCE</scope>
    <source>
        <strain evidence="7">SYSU M60031</strain>
    </source>
</reference>
<dbReference type="InterPro" id="IPR006176">
    <property type="entry name" value="3-OHacyl-CoA_DH_NAD-bd"/>
</dbReference>
<evidence type="ECO:0000256" key="3">
    <source>
        <dbReference type="ARBA" id="ARBA00023002"/>
    </source>
</evidence>
<proteinExistence type="inferred from homology"/>
<accession>A0AA41X5L2</accession>
<feature type="domain" description="3-hydroxyacyl-CoA dehydrogenase NAD binding" evidence="6">
    <location>
        <begin position="6"/>
        <end position="185"/>
    </location>
</feature>
<dbReference type="InterPro" id="IPR006108">
    <property type="entry name" value="3HC_DH_C"/>
</dbReference>
<feature type="site" description="Important for catalytic activity" evidence="4">
    <location>
        <position position="141"/>
    </location>
</feature>
<dbReference type="PIRSF" id="PIRSF000105">
    <property type="entry name" value="HCDH"/>
    <property type="match status" value="1"/>
</dbReference>
<dbReference type="PANTHER" id="PTHR48075">
    <property type="entry name" value="3-HYDROXYACYL-COA DEHYDROGENASE FAMILY PROTEIN"/>
    <property type="match status" value="1"/>
</dbReference>
<gene>
    <name evidence="7" type="ORF">NK662_00775</name>
</gene>
<keyword evidence="8" id="KW-1185">Reference proteome</keyword>
<dbReference type="Gene3D" id="1.10.1040.10">
    <property type="entry name" value="N-(1-d-carboxylethyl)-l-norvaline Dehydrogenase, domain 2"/>
    <property type="match status" value="1"/>
</dbReference>
<organism evidence="7 8">
    <name type="scientific">Ectobacillus ponti</name>
    <dbReference type="NCBI Taxonomy" id="2961894"/>
    <lineage>
        <taxon>Bacteria</taxon>
        <taxon>Bacillati</taxon>
        <taxon>Bacillota</taxon>
        <taxon>Bacilli</taxon>
        <taxon>Bacillales</taxon>
        <taxon>Bacillaceae</taxon>
        <taxon>Ectobacillus</taxon>
    </lineage>
</organism>
<dbReference type="InterPro" id="IPR036291">
    <property type="entry name" value="NAD(P)-bd_dom_sf"/>
</dbReference>